<dbReference type="GO" id="GO:0043565">
    <property type="term" value="F:sequence-specific DNA binding"/>
    <property type="evidence" value="ECO:0007669"/>
    <property type="project" value="InterPro"/>
</dbReference>
<dbReference type="PROSITE" id="PS50109">
    <property type="entry name" value="HIS_KIN"/>
    <property type="match status" value="1"/>
</dbReference>
<evidence type="ECO:0000256" key="2">
    <source>
        <dbReference type="ARBA" id="ARBA00012438"/>
    </source>
</evidence>
<keyword evidence="12" id="KW-1185">Reference proteome</keyword>
<dbReference type="GO" id="GO:0003700">
    <property type="term" value="F:DNA-binding transcription factor activity"/>
    <property type="evidence" value="ECO:0007669"/>
    <property type="project" value="InterPro"/>
</dbReference>
<name>A0A967E6A5_9FLAO</name>
<dbReference type="InterPro" id="IPR018062">
    <property type="entry name" value="HTH_AraC-typ_CS"/>
</dbReference>
<dbReference type="InterPro" id="IPR013783">
    <property type="entry name" value="Ig-like_fold"/>
</dbReference>
<dbReference type="Pfam" id="PF00512">
    <property type="entry name" value="HisKA"/>
    <property type="match status" value="1"/>
</dbReference>
<keyword evidence="4" id="KW-0805">Transcription regulation</keyword>
<dbReference type="SUPFAM" id="SSF52172">
    <property type="entry name" value="CheY-like"/>
    <property type="match status" value="1"/>
</dbReference>
<dbReference type="Gene3D" id="1.10.10.60">
    <property type="entry name" value="Homeodomain-like"/>
    <property type="match status" value="1"/>
</dbReference>
<dbReference type="PROSITE" id="PS01124">
    <property type="entry name" value="HTH_ARAC_FAMILY_2"/>
    <property type="match status" value="1"/>
</dbReference>
<feature type="domain" description="Histidine kinase" evidence="9">
    <location>
        <begin position="763"/>
        <end position="975"/>
    </location>
</feature>
<dbReference type="Gene3D" id="2.60.40.10">
    <property type="entry name" value="Immunoglobulins"/>
    <property type="match status" value="1"/>
</dbReference>
<dbReference type="Pfam" id="PF07494">
    <property type="entry name" value="Reg_prop"/>
    <property type="match status" value="2"/>
</dbReference>
<dbReference type="PROSITE" id="PS00041">
    <property type="entry name" value="HTH_ARAC_FAMILY_1"/>
    <property type="match status" value="1"/>
</dbReference>
<evidence type="ECO:0000256" key="6">
    <source>
        <dbReference type="ARBA" id="ARBA00023163"/>
    </source>
</evidence>
<dbReference type="SUPFAM" id="SSF63829">
    <property type="entry name" value="Calcium-dependent phosphotriesterase"/>
    <property type="match status" value="2"/>
</dbReference>
<organism evidence="11 12">
    <name type="scientific">Pelagihabitans pacificus</name>
    <dbReference type="NCBI Taxonomy" id="2696054"/>
    <lineage>
        <taxon>Bacteria</taxon>
        <taxon>Pseudomonadati</taxon>
        <taxon>Bacteroidota</taxon>
        <taxon>Flavobacteriia</taxon>
        <taxon>Flavobacteriales</taxon>
        <taxon>Flavobacteriaceae</taxon>
        <taxon>Pelagihabitans</taxon>
    </lineage>
</organism>
<feature type="modified residue" description="4-aspartylphosphate" evidence="7">
    <location>
        <position position="1063"/>
    </location>
</feature>
<protein>
    <recommendedName>
        <fullName evidence="2">histidine kinase</fullName>
        <ecNumber evidence="2">2.7.13.3</ecNumber>
    </recommendedName>
</protein>
<dbReference type="InterPro" id="IPR036890">
    <property type="entry name" value="HATPase_C_sf"/>
</dbReference>
<dbReference type="SUPFAM" id="SSF46689">
    <property type="entry name" value="Homeodomain-like"/>
    <property type="match status" value="1"/>
</dbReference>
<dbReference type="EC" id="2.7.13.3" evidence="2"/>
<evidence type="ECO:0000256" key="5">
    <source>
        <dbReference type="ARBA" id="ARBA00023125"/>
    </source>
</evidence>
<keyword evidence="5" id="KW-0238">DNA-binding</keyword>
<dbReference type="SMART" id="SM00387">
    <property type="entry name" value="HATPase_c"/>
    <property type="match status" value="1"/>
</dbReference>
<dbReference type="Proteomes" id="UP000707206">
    <property type="component" value="Unassembled WGS sequence"/>
</dbReference>
<comment type="catalytic activity">
    <reaction evidence="1">
        <text>ATP + protein L-histidine = ADP + protein N-phospho-L-histidine.</text>
        <dbReference type="EC" id="2.7.13.3"/>
    </reaction>
</comment>
<dbReference type="Pfam" id="PF07495">
    <property type="entry name" value="Y_Y_Y"/>
    <property type="match status" value="1"/>
</dbReference>
<dbReference type="Gene3D" id="2.130.10.10">
    <property type="entry name" value="YVTN repeat-like/Quinoprotein amine dehydrogenase"/>
    <property type="match status" value="3"/>
</dbReference>
<evidence type="ECO:0000256" key="1">
    <source>
        <dbReference type="ARBA" id="ARBA00000085"/>
    </source>
</evidence>
<gene>
    <name evidence="11" type="ORF">FK220_013190</name>
</gene>
<dbReference type="InterPro" id="IPR011123">
    <property type="entry name" value="Y_Y_Y"/>
</dbReference>
<dbReference type="PROSITE" id="PS50110">
    <property type="entry name" value="RESPONSE_REGULATORY"/>
    <property type="match status" value="1"/>
</dbReference>
<dbReference type="SUPFAM" id="SSF47384">
    <property type="entry name" value="Homodimeric domain of signal transducing histidine kinase"/>
    <property type="match status" value="1"/>
</dbReference>
<comment type="caution">
    <text evidence="11">The sequence shown here is derived from an EMBL/GenBank/DDBJ whole genome shotgun (WGS) entry which is preliminary data.</text>
</comment>
<reference evidence="11" key="1">
    <citation type="submission" date="2019-07" db="EMBL/GenBank/DDBJ databases">
        <authorList>
            <person name="De-Chao Zhang Q."/>
        </authorList>
    </citation>
    <scope>NUCLEOTIDE SEQUENCE</scope>
    <source>
        <strain evidence="11">TP-CH-4</strain>
    </source>
</reference>
<dbReference type="EMBL" id="VIKU02000004">
    <property type="protein sequence ID" value="NHF60302.1"/>
    <property type="molecule type" value="Genomic_DNA"/>
</dbReference>
<dbReference type="Pfam" id="PF12833">
    <property type="entry name" value="HTH_18"/>
    <property type="match status" value="1"/>
</dbReference>
<dbReference type="InterPro" id="IPR018060">
    <property type="entry name" value="HTH_AraC"/>
</dbReference>
<dbReference type="Pfam" id="PF02518">
    <property type="entry name" value="HATPase_c"/>
    <property type="match status" value="1"/>
</dbReference>
<dbReference type="SMART" id="SM00342">
    <property type="entry name" value="HTH_ARAC"/>
    <property type="match status" value="1"/>
</dbReference>
<dbReference type="InterPro" id="IPR020449">
    <property type="entry name" value="Tscrpt_reg_AraC-type_HTH"/>
</dbReference>
<evidence type="ECO:0000259" key="9">
    <source>
        <dbReference type="PROSITE" id="PS50109"/>
    </source>
</evidence>
<dbReference type="InterPro" id="IPR001789">
    <property type="entry name" value="Sig_transdc_resp-reg_receiver"/>
</dbReference>
<dbReference type="InterPro" id="IPR009057">
    <property type="entry name" value="Homeodomain-like_sf"/>
</dbReference>
<dbReference type="RefSeq" id="WP_166204910.1">
    <property type="nucleotide sequence ID" value="NZ_VIKU02000004.1"/>
</dbReference>
<dbReference type="InterPro" id="IPR011006">
    <property type="entry name" value="CheY-like_superfamily"/>
</dbReference>
<evidence type="ECO:0000259" key="8">
    <source>
        <dbReference type="PROSITE" id="PS01124"/>
    </source>
</evidence>
<dbReference type="SUPFAM" id="SSF55874">
    <property type="entry name" value="ATPase domain of HSP90 chaperone/DNA topoisomerase II/histidine kinase"/>
    <property type="match status" value="1"/>
</dbReference>
<dbReference type="InterPro" id="IPR005467">
    <property type="entry name" value="His_kinase_dom"/>
</dbReference>
<dbReference type="SMART" id="SM00448">
    <property type="entry name" value="REC"/>
    <property type="match status" value="1"/>
</dbReference>
<evidence type="ECO:0000256" key="4">
    <source>
        <dbReference type="ARBA" id="ARBA00023015"/>
    </source>
</evidence>
<dbReference type="PRINTS" id="PR00032">
    <property type="entry name" value="HTHARAC"/>
</dbReference>
<evidence type="ECO:0000259" key="10">
    <source>
        <dbReference type="PROSITE" id="PS50110"/>
    </source>
</evidence>
<accession>A0A967E6A5</accession>
<dbReference type="Gene3D" id="3.30.565.10">
    <property type="entry name" value="Histidine kinase-like ATPase, C-terminal domain"/>
    <property type="match status" value="1"/>
</dbReference>
<dbReference type="Gene3D" id="3.40.50.2300">
    <property type="match status" value="1"/>
</dbReference>
<dbReference type="InterPro" id="IPR011110">
    <property type="entry name" value="Reg_prop"/>
</dbReference>
<dbReference type="PANTHER" id="PTHR43547:SF2">
    <property type="entry name" value="HYBRID SIGNAL TRANSDUCTION HISTIDINE KINASE C"/>
    <property type="match status" value="1"/>
</dbReference>
<evidence type="ECO:0000256" key="3">
    <source>
        <dbReference type="ARBA" id="ARBA00022553"/>
    </source>
</evidence>
<keyword evidence="6" id="KW-0804">Transcription</keyword>
<dbReference type="GO" id="GO:0000155">
    <property type="term" value="F:phosphorelay sensor kinase activity"/>
    <property type="evidence" value="ECO:0007669"/>
    <property type="project" value="InterPro"/>
</dbReference>
<dbReference type="InterPro" id="IPR003661">
    <property type="entry name" value="HisK_dim/P_dom"/>
</dbReference>
<dbReference type="CDD" id="cd00082">
    <property type="entry name" value="HisKA"/>
    <property type="match status" value="1"/>
</dbReference>
<dbReference type="Gene3D" id="1.10.287.130">
    <property type="match status" value="1"/>
</dbReference>
<dbReference type="AlphaFoldDB" id="A0A967E6A5"/>
<reference evidence="11" key="2">
    <citation type="submission" date="2020-03" db="EMBL/GenBank/DDBJ databases">
        <title>Flavobacteriaceae bacterium strain TP-CH-4, a member of the family Flavobacteriaceae isolated from a deep-sea seamount.</title>
        <authorList>
            <person name="Zhang D.-C."/>
        </authorList>
    </citation>
    <scope>NUCLEOTIDE SEQUENCE</scope>
    <source>
        <strain evidence="11">TP-CH-4</strain>
    </source>
</reference>
<dbReference type="InterPro" id="IPR003594">
    <property type="entry name" value="HATPase_dom"/>
</dbReference>
<dbReference type="SMART" id="SM00388">
    <property type="entry name" value="HisKA"/>
    <property type="match status" value="1"/>
</dbReference>
<keyword evidence="3 7" id="KW-0597">Phosphoprotein</keyword>
<proteinExistence type="predicted"/>
<dbReference type="Pfam" id="PF00072">
    <property type="entry name" value="Response_reg"/>
    <property type="match status" value="1"/>
</dbReference>
<evidence type="ECO:0000313" key="12">
    <source>
        <dbReference type="Proteomes" id="UP000707206"/>
    </source>
</evidence>
<feature type="domain" description="HTH araC/xylS-type" evidence="8">
    <location>
        <begin position="1162"/>
        <end position="1261"/>
    </location>
</feature>
<dbReference type="InterPro" id="IPR015943">
    <property type="entry name" value="WD40/YVTN_repeat-like_dom_sf"/>
</dbReference>
<dbReference type="PANTHER" id="PTHR43547">
    <property type="entry name" value="TWO-COMPONENT HISTIDINE KINASE"/>
    <property type="match status" value="1"/>
</dbReference>
<sequence length="1274" mass="145654">MGLSNEWISSIVQDPKGFIWIGTQDGLYRYDGYEYQIFRNSPENPQSIAANWIKDITIDSNQNYWLATYGGGITKFSAKNMKFVNFSTDYPFSFKGTLVSKIKPVDKDRLISVSDGGYTLFNIHTNAYKNLGIGSFNRPIAVGTDVIWLVDKNNELFSFHPGEERLQHQFTFDSPIRLLEYIPNIGLLVCLENTMILYKNGAVQRELPVQETFTHITTDSQGNYWIGNAASIYRFDPNHMSLAPIILEPGLLDKGINTFFVDQQQSLWIGTPKGIFKEKKYHEAFDSGNLDMHARRITKHKGTLYVGGAEGLYGVSHPDSIEQLSDRPIMAILAEENAIYAGSDGPSIYKLTGKTIKEIPIPNKGGRLTVLGMVRDQNKRLWVGTWKGIAVYDENDRLLNYIILNHESEDWEAKTTKMHIDTKDRLWIITAANGIYRIDGVSNIDLDAVDARIKNYRYQKENLRSLSSNILVTLEEDRDGNLWFGSDIGIVRYHESNDDFERMYYQGALFDKKIMTLRSDDRNNLWITTINDGIYVYRSEENYLQHFTKNDGLISNAFLYGSGFFDAPDQKIYFGTDEGVQQINLDKYATKKISHTPIITGFNVQSNSGEEIFHAGQIPFMEEVSLTAVQNDFSVRFSALDFLHPEKIQYSYSLDNGNWKTTDLQTAYFTNIPYGNHLLKVRALYDGHSTNDAISQLKINIAPPWYLSTLAKSVYALLLVMACYGIYRYLKWRWTMKLHLQLKEEEAIRLQKLNDFRSKLYTNIAHEFKTPLSLITGPIDQQLTKSSLSESEYSNLAMVKRNAYRMTSLVDQLLQLSKLEEGKLQKTLQKADLGLFLHMISKSFEYRASLKRMHYDVRIDPTGSVWYDEDILEKIVTNLLSNAFKYSPEKGYCGFYVKYEEASVLITVQNTIHESHRLDPEKLFERFYQKDEFAEGIGVGLSLVKELVAFYGGNIEVVFEEKDKLSFKVILPIQEDSLAETDSSDNCRSRIVMATREHDDMAEGKKVINEGERPILLVVEDHAEIRSFIKQSFQTSYRVLEAGNGQVGLRIALEQVPDIIVSDIRMPIMNGIQLCNRLRADGRTSHIPIILLTANNSQEMELTGLDSGADDFVAKPFKIQLLEKRMENLISLRQALRARYNKELVLKPKNIVVSAADELFFEKVQQILDDHLYDPSFNAATFSAKATMSRMQLHRKLLAYTGLSTSAFIRSQRLRQAKRLLKDSDFTISEVGYAVGFSTPTYFMKRFKETFGQTPSEYQVSLKNRAFTANVTIS</sequence>
<evidence type="ECO:0000256" key="7">
    <source>
        <dbReference type="PROSITE-ProRule" id="PRU00169"/>
    </source>
</evidence>
<evidence type="ECO:0000313" key="11">
    <source>
        <dbReference type="EMBL" id="NHF60302.1"/>
    </source>
</evidence>
<feature type="domain" description="Response regulatory" evidence="10">
    <location>
        <begin position="1015"/>
        <end position="1130"/>
    </location>
</feature>
<dbReference type="InterPro" id="IPR036097">
    <property type="entry name" value="HisK_dim/P_sf"/>
</dbReference>